<gene>
    <name evidence="1" type="ORF">G2W53_033495</name>
</gene>
<reference evidence="1" key="1">
    <citation type="submission" date="2020-09" db="EMBL/GenBank/DDBJ databases">
        <title>Genome-Enabled Discovery of Anthraquinone Biosynthesis in Senna tora.</title>
        <authorList>
            <person name="Kang S.-H."/>
            <person name="Pandey R.P."/>
            <person name="Lee C.-M."/>
            <person name="Sim J.-S."/>
            <person name="Jeong J.-T."/>
            <person name="Choi B.-S."/>
            <person name="Jung M."/>
            <person name="Ginzburg D."/>
            <person name="Zhao K."/>
            <person name="Won S.Y."/>
            <person name="Oh T.-J."/>
            <person name="Yu Y."/>
            <person name="Kim N.-H."/>
            <person name="Lee O.R."/>
            <person name="Lee T.-H."/>
            <person name="Bashyal P."/>
            <person name="Kim T.-S."/>
            <person name="Lee W.-H."/>
            <person name="Kawkins C."/>
            <person name="Kim C.-K."/>
            <person name="Kim J.S."/>
            <person name="Ahn B.O."/>
            <person name="Rhee S.Y."/>
            <person name="Sohng J.K."/>
        </authorList>
    </citation>
    <scope>NUCLEOTIDE SEQUENCE</scope>
    <source>
        <tissue evidence="1">Leaf</tissue>
    </source>
</reference>
<accession>A0A834T9P0</accession>
<name>A0A834T9P0_9FABA</name>
<keyword evidence="2" id="KW-1185">Reference proteome</keyword>
<proteinExistence type="predicted"/>
<sequence>MVDFYAHEEVLKVVLVLARSPNPFSSLELRSNGAFRTPLKNSVVDLEPRLIVSFERECWWRVHQKKQEGSLWRVLFVCGFLAVANDTEKAFSSLRQVPCTFCTLRCGEHALVKLYSLRRDGGEDSIDSVRLTMMSAR</sequence>
<dbReference type="AlphaFoldDB" id="A0A834T9P0"/>
<comment type="caution">
    <text evidence="1">The sequence shown here is derived from an EMBL/GenBank/DDBJ whole genome shotgun (WGS) entry which is preliminary data.</text>
</comment>
<evidence type="ECO:0000313" key="1">
    <source>
        <dbReference type="EMBL" id="KAF7812519.1"/>
    </source>
</evidence>
<dbReference type="Proteomes" id="UP000634136">
    <property type="component" value="Unassembled WGS sequence"/>
</dbReference>
<dbReference type="EMBL" id="JAAIUW010000010">
    <property type="protein sequence ID" value="KAF7812519.1"/>
    <property type="molecule type" value="Genomic_DNA"/>
</dbReference>
<evidence type="ECO:0000313" key="2">
    <source>
        <dbReference type="Proteomes" id="UP000634136"/>
    </source>
</evidence>
<protein>
    <submittedName>
        <fullName evidence="1">Uncharacterized protein</fullName>
    </submittedName>
</protein>
<organism evidence="1 2">
    <name type="scientific">Senna tora</name>
    <dbReference type="NCBI Taxonomy" id="362788"/>
    <lineage>
        <taxon>Eukaryota</taxon>
        <taxon>Viridiplantae</taxon>
        <taxon>Streptophyta</taxon>
        <taxon>Embryophyta</taxon>
        <taxon>Tracheophyta</taxon>
        <taxon>Spermatophyta</taxon>
        <taxon>Magnoliopsida</taxon>
        <taxon>eudicotyledons</taxon>
        <taxon>Gunneridae</taxon>
        <taxon>Pentapetalae</taxon>
        <taxon>rosids</taxon>
        <taxon>fabids</taxon>
        <taxon>Fabales</taxon>
        <taxon>Fabaceae</taxon>
        <taxon>Caesalpinioideae</taxon>
        <taxon>Cassia clade</taxon>
        <taxon>Senna</taxon>
    </lineage>
</organism>